<dbReference type="AlphaFoldDB" id="A0A6J6Y250"/>
<dbReference type="InterPro" id="IPR009003">
    <property type="entry name" value="Peptidase_S1_PA"/>
</dbReference>
<evidence type="ECO:0000313" key="5">
    <source>
        <dbReference type="EMBL" id="CAB4972624.1"/>
    </source>
</evidence>
<dbReference type="Gene3D" id="2.40.10.120">
    <property type="match status" value="1"/>
</dbReference>
<dbReference type="EMBL" id="CAEZYF010000015">
    <property type="protein sequence ID" value="CAB4733310.1"/>
    <property type="molecule type" value="Genomic_DNA"/>
</dbReference>
<dbReference type="EMBL" id="CAFBMT010000021">
    <property type="protein sequence ID" value="CAB4949849.1"/>
    <property type="molecule type" value="Genomic_DNA"/>
</dbReference>
<dbReference type="GO" id="GO:0004252">
    <property type="term" value="F:serine-type endopeptidase activity"/>
    <property type="evidence" value="ECO:0007669"/>
    <property type="project" value="InterPro"/>
</dbReference>
<organism evidence="3">
    <name type="scientific">freshwater metagenome</name>
    <dbReference type="NCBI Taxonomy" id="449393"/>
    <lineage>
        <taxon>unclassified sequences</taxon>
        <taxon>metagenomes</taxon>
        <taxon>ecological metagenomes</taxon>
    </lineage>
</organism>
<dbReference type="EMBL" id="CAFAAV010000009">
    <property type="protein sequence ID" value="CAB4802729.1"/>
    <property type="molecule type" value="Genomic_DNA"/>
</dbReference>
<evidence type="ECO:0000313" key="3">
    <source>
        <dbReference type="EMBL" id="CAB4802729.1"/>
    </source>
</evidence>
<name>A0A6J6Y250_9ZZZZ</name>
<evidence type="ECO:0000313" key="4">
    <source>
        <dbReference type="EMBL" id="CAB4949849.1"/>
    </source>
</evidence>
<evidence type="ECO:0000313" key="1">
    <source>
        <dbReference type="EMBL" id="CAB4364336.1"/>
    </source>
</evidence>
<sequence>MSRGRRIGTCRAESIDGLRMLAGTLVALALVAGCSASSDNDPDKSVPTQADPLAAAVRVEALGCHDTATIGAGSFVANERVLTAAHVVAGATKIEVRLADGRRAEAKVTAIDRSLDLALLDVEQPIAPLALGSMAVGATGQYVVYRNDAQVALQFRVLARNPIEVPDLDLLGSSTRDGYEISATIEPGDSGAVLVSRGVATAMVFARSAQDADRAWAVDIDEIRQLLQGDRDVAVDTGACVPG</sequence>
<dbReference type="GO" id="GO:0006508">
    <property type="term" value="P:proteolysis"/>
    <property type="evidence" value="ECO:0007669"/>
    <property type="project" value="InterPro"/>
</dbReference>
<dbReference type="EMBL" id="CAESGF010000012">
    <property type="protein sequence ID" value="CAB4364336.1"/>
    <property type="molecule type" value="Genomic_DNA"/>
</dbReference>
<reference evidence="3" key="1">
    <citation type="submission" date="2020-05" db="EMBL/GenBank/DDBJ databases">
        <authorList>
            <person name="Chiriac C."/>
            <person name="Salcher M."/>
            <person name="Ghai R."/>
            <person name="Kavagutti S V."/>
        </authorList>
    </citation>
    <scope>NUCLEOTIDE SEQUENCE</scope>
</reference>
<dbReference type="EMBL" id="CAFBOL010000004">
    <property type="protein sequence ID" value="CAB4972624.1"/>
    <property type="molecule type" value="Genomic_DNA"/>
</dbReference>
<proteinExistence type="predicted"/>
<accession>A0A6J6Y250</accession>
<gene>
    <name evidence="2" type="ORF">UFOPK2656_02287</name>
    <name evidence="3" type="ORF">UFOPK3099_00213</name>
    <name evidence="4" type="ORF">UFOPK3651_02768</name>
    <name evidence="5" type="ORF">UFOPK3931_00253</name>
    <name evidence="1" type="ORF">UFOPK4189_02099</name>
</gene>
<dbReference type="InterPro" id="IPR001940">
    <property type="entry name" value="Peptidase_S1C"/>
</dbReference>
<dbReference type="PRINTS" id="PR00834">
    <property type="entry name" value="PROTEASES2C"/>
</dbReference>
<dbReference type="PROSITE" id="PS51257">
    <property type="entry name" value="PROKAR_LIPOPROTEIN"/>
    <property type="match status" value="1"/>
</dbReference>
<dbReference type="Pfam" id="PF13365">
    <property type="entry name" value="Trypsin_2"/>
    <property type="match status" value="1"/>
</dbReference>
<dbReference type="SUPFAM" id="SSF50494">
    <property type="entry name" value="Trypsin-like serine proteases"/>
    <property type="match status" value="1"/>
</dbReference>
<evidence type="ECO:0000313" key="2">
    <source>
        <dbReference type="EMBL" id="CAB4733310.1"/>
    </source>
</evidence>
<protein>
    <submittedName>
        <fullName evidence="3">Unannotated protein</fullName>
    </submittedName>
</protein>